<dbReference type="EMBL" id="BLPF01000001">
    <property type="protein sequence ID" value="GFJ75945.1"/>
    <property type="molecule type" value="Genomic_DNA"/>
</dbReference>
<evidence type="ECO:0000256" key="1">
    <source>
        <dbReference type="ARBA" id="ARBA00022475"/>
    </source>
</evidence>
<dbReference type="InterPro" id="IPR050490">
    <property type="entry name" value="Bact_solute-bd_prot1"/>
</dbReference>
<keyword evidence="2 6" id="KW-0732">Signal</keyword>
<sequence>MTNRIKLHSGISRRGLLGLGLGVAAAPALTACGGVSTSGADGGEGAVNFLSTQFTQVEERQRFEKILGARVSSPKVAFNPVDAPTFATTVKSQLDAGKVQLSLLGGLHGDLAPHAERLTDLGDVLGSLGDRGFSSDLTDLAKLSGDTTRYVPWMQATYVLAVNKKALEWLPSGADVQKLTYDQLLSWMTSARQANGNKPVFGFPAGPKGLYHRFFQGFLLPSFTGGQITTFRGRDAAVAWDYMKQLWAQTVPASTNYDSMQEPLQRGEVLVAWDHVARLRDAPGDKPDDWLMVPAPRGPRGLGYMLVVAGLAIPEGAPEADKAKEVIKALTTGEVQADVLRENAFFPVTGAEIPADLPGAVKLEAGAVKAQQEADGAIVSLPPVGVGARDGEVGQIFKNVFKEVCLDGKPVQGVLDAQATQLNAILDELKVPCWRPDPGDNPCRVV</sequence>
<dbReference type="RefSeq" id="WP_173052567.1">
    <property type="nucleotide sequence ID" value="NZ_BAABGO010000007.1"/>
</dbReference>
<evidence type="ECO:0000313" key="8">
    <source>
        <dbReference type="Proteomes" id="UP000482800"/>
    </source>
</evidence>
<gene>
    <name evidence="7" type="ORF">Phou_001250</name>
</gene>
<dbReference type="PROSITE" id="PS51318">
    <property type="entry name" value="TAT"/>
    <property type="match status" value="1"/>
</dbReference>
<keyword evidence="5" id="KW-0449">Lipoprotein</keyword>
<keyword evidence="8" id="KW-1185">Reference proteome</keyword>
<dbReference type="Proteomes" id="UP000482800">
    <property type="component" value="Unassembled WGS sequence"/>
</dbReference>
<evidence type="ECO:0000256" key="3">
    <source>
        <dbReference type="ARBA" id="ARBA00023136"/>
    </source>
</evidence>
<evidence type="ECO:0000256" key="2">
    <source>
        <dbReference type="ARBA" id="ARBA00022729"/>
    </source>
</evidence>
<dbReference type="Gene3D" id="3.40.190.10">
    <property type="entry name" value="Periplasmic binding protein-like II"/>
    <property type="match status" value="1"/>
</dbReference>
<evidence type="ECO:0000313" key="7">
    <source>
        <dbReference type="EMBL" id="GFJ75945.1"/>
    </source>
</evidence>
<keyword evidence="1" id="KW-1003">Cell membrane</keyword>
<organism evidence="7 8">
    <name type="scientific">Phytohabitans houttuyneae</name>
    <dbReference type="NCBI Taxonomy" id="1076126"/>
    <lineage>
        <taxon>Bacteria</taxon>
        <taxon>Bacillati</taxon>
        <taxon>Actinomycetota</taxon>
        <taxon>Actinomycetes</taxon>
        <taxon>Micromonosporales</taxon>
        <taxon>Micromonosporaceae</taxon>
    </lineage>
</organism>
<dbReference type="PROSITE" id="PS51257">
    <property type="entry name" value="PROKAR_LIPOPROTEIN"/>
    <property type="match status" value="1"/>
</dbReference>
<evidence type="ECO:0000256" key="5">
    <source>
        <dbReference type="ARBA" id="ARBA00023288"/>
    </source>
</evidence>
<comment type="caution">
    <text evidence="7">The sequence shown here is derived from an EMBL/GenBank/DDBJ whole genome shotgun (WGS) entry which is preliminary data.</text>
</comment>
<dbReference type="InterPro" id="IPR006059">
    <property type="entry name" value="SBP"/>
</dbReference>
<name>A0A6V8K582_9ACTN</name>
<reference evidence="7 8" key="1">
    <citation type="submission" date="2020-03" db="EMBL/GenBank/DDBJ databases">
        <title>Whole genome shotgun sequence of Phytohabitans houttuyneae NBRC 108639.</title>
        <authorList>
            <person name="Komaki H."/>
            <person name="Tamura T."/>
        </authorList>
    </citation>
    <scope>NUCLEOTIDE SEQUENCE [LARGE SCALE GENOMIC DNA]</scope>
    <source>
        <strain evidence="7 8">NBRC 108639</strain>
    </source>
</reference>
<feature type="signal peptide" evidence="6">
    <location>
        <begin position="1"/>
        <end position="30"/>
    </location>
</feature>
<evidence type="ECO:0000256" key="4">
    <source>
        <dbReference type="ARBA" id="ARBA00023139"/>
    </source>
</evidence>
<dbReference type="SUPFAM" id="SSF53850">
    <property type="entry name" value="Periplasmic binding protein-like II"/>
    <property type="match status" value="1"/>
</dbReference>
<dbReference type="Pfam" id="PF01547">
    <property type="entry name" value="SBP_bac_1"/>
    <property type="match status" value="1"/>
</dbReference>
<proteinExistence type="predicted"/>
<accession>A0A6V8K582</accession>
<dbReference type="PANTHER" id="PTHR43649">
    <property type="entry name" value="ARABINOSE-BINDING PROTEIN-RELATED"/>
    <property type="match status" value="1"/>
</dbReference>
<protein>
    <submittedName>
        <fullName evidence="7">ABC transporter substrate-binding protein</fullName>
    </submittedName>
</protein>
<dbReference type="InterPro" id="IPR006311">
    <property type="entry name" value="TAT_signal"/>
</dbReference>
<feature type="chain" id="PRO_5039414445" evidence="6">
    <location>
        <begin position="31"/>
        <end position="446"/>
    </location>
</feature>
<dbReference type="AlphaFoldDB" id="A0A6V8K582"/>
<keyword evidence="4" id="KW-0564">Palmitate</keyword>
<dbReference type="PANTHER" id="PTHR43649:SF33">
    <property type="entry name" value="POLYGALACTURONAN_RHAMNOGALACTURONAN-BINDING PROTEIN YTCQ"/>
    <property type="match status" value="1"/>
</dbReference>
<keyword evidence="3" id="KW-0472">Membrane</keyword>
<evidence type="ECO:0000256" key="6">
    <source>
        <dbReference type="SAM" id="SignalP"/>
    </source>
</evidence>
<reference evidence="7 8" key="2">
    <citation type="submission" date="2020-03" db="EMBL/GenBank/DDBJ databases">
        <authorList>
            <person name="Ichikawa N."/>
            <person name="Kimura A."/>
            <person name="Kitahashi Y."/>
            <person name="Uohara A."/>
        </authorList>
    </citation>
    <scope>NUCLEOTIDE SEQUENCE [LARGE SCALE GENOMIC DNA]</scope>
    <source>
        <strain evidence="7 8">NBRC 108639</strain>
    </source>
</reference>